<dbReference type="SUPFAM" id="SSF57701">
    <property type="entry name" value="Zn2/Cys6 DNA-binding domain"/>
    <property type="match status" value="1"/>
</dbReference>
<dbReference type="VEuPathDB" id="FungiDB:PV10_04157"/>
<dbReference type="Pfam" id="PF00172">
    <property type="entry name" value="Zn_clus"/>
    <property type="match status" value="1"/>
</dbReference>
<protein>
    <recommendedName>
        <fullName evidence="7">Zn(2)-C6 fungal-type domain-containing protein</fullName>
    </recommendedName>
</protein>
<evidence type="ECO:0000313" key="8">
    <source>
        <dbReference type="EMBL" id="KIV92897.1"/>
    </source>
</evidence>
<keyword evidence="5" id="KW-0539">Nucleus</keyword>
<evidence type="ECO:0000256" key="1">
    <source>
        <dbReference type="ARBA" id="ARBA00004123"/>
    </source>
</evidence>
<dbReference type="HOGENOM" id="CLU_014597_0_0_1"/>
<name>A0A0D1ZDW3_EXOME</name>
<dbReference type="RefSeq" id="XP_016224471.1">
    <property type="nucleotide sequence ID" value="XM_016368683.1"/>
</dbReference>
<dbReference type="EMBL" id="KN847522">
    <property type="protein sequence ID" value="KIV92897.1"/>
    <property type="molecule type" value="Genomic_DNA"/>
</dbReference>
<dbReference type="PROSITE" id="PS50048">
    <property type="entry name" value="ZN2_CY6_FUNGAL_2"/>
    <property type="match status" value="1"/>
</dbReference>
<dbReference type="InterPro" id="IPR001138">
    <property type="entry name" value="Zn2Cys6_DnaBD"/>
</dbReference>
<dbReference type="SMART" id="SM00066">
    <property type="entry name" value="GAL4"/>
    <property type="match status" value="1"/>
</dbReference>
<proteinExistence type="predicted"/>
<feature type="domain" description="Zn(2)-C6 fungal-type" evidence="7">
    <location>
        <begin position="25"/>
        <end position="53"/>
    </location>
</feature>
<dbReference type="GO" id="GO:0000976">
    <property type="term" value="F:transcription cis-regulatory region binding"/>
    <property type="evidence" value="ECO:0007669"/>
    <property type="project" value="TreeGrafter"/>
</dbReference>
<keyword evidence="9" id="KW-1185">Reference proteome</keyword>
<comment type="subcellular location">
    <subcellularLocation>
        <location evidence="1">Nucleus</location>
    </subcellularLocation>
</comment>
<evidence type="ECO:0000256" key="6">
    <source>
        <dbReference type="SAM" id="MobiDB-lite"/>
    </source>
</evidence>
<sequence length="715" mass="79829">MSNASPGSVDPPQHMAEKHRRSRLGCSRCKARKLKCDQKKPACSQCMRSRVECPGYRSNLRWSTKHEVLQEESQPTETIVRQQRMSPLPVPEDPRQESGIRAASAQPPDAIPSNDHRVPEPIVGTGSAAFAEASTDEGFPSFMSIPTPGSSQMDAHSIIHQGVSSDEGWFDFPTLEEWNQADLSHLLTSLQEVPSVPLSTQPETNVNRTLHGPPQETDSPGQSTPDDTSIFIRYYFEKICPLHSLIRNKENPFKLLVEEYIQTSTLIYNCIVSMAAVHLLQGEESVLRLSVKYHSAAVHTLARTISKLNIDDRSAPVESMAPRLEEVLFASILLGVSSPWFDPKDLGMPHLRGARNICERWLAALASNGTPLVPQVVLNRNKSFLLGAMAYWEAATAFVVDQSVSVIDYLMPFLGEADLVHINPFTGICTPVFINLARIAICLRQQLVLSRLPNLGWDQDSYRQISETIRQCAADAEHFAASYRRPSRRRISGVASTSTIQSLECYADLYNLAALIELYQCFPDLVQGLHGAPIPEESKHDIALRVIQDLAGTVIDLLQDLSGGNWHESSLYQTLALIIAGSVVYAPPDPVPQTSSPSIPHQQHRRQQLPDQQPSPTSTRQYLHSVHPLPARLSTIKMRPSKIMTMRAFLRKRMRVNSETFGLERVFERAEQLLESVWAVADDVESRSLVELGVGRRGIHWIDVMTRLHLETFFG</sequence>
<feature type="compositionally biased region" description="Polar residues" evidence="6">
    <location>
        <begin position="71"/>
        <end position="85"/>
    </location>
</feature>
<dbReference type="GO" id="GO:0045944">
    <property type="term" value="P:positive regulation of transcription by RNA polymerase II"/>
    <property type="evidence" value="ECO:0007669"/>
    <property type="project" value="TreeGrafter"/>
</dbReference>
<evidence type="ECO:0000313" key="9">
    <source>
        <dbReference type="Proteomes" id="UP000054302"/>
    </source>
</evidence>
<keyword evidence="3" id="KW-0238">DNA-binding</keyword>
<reference evidence="8 9" key="1">
    <citation type="submission" date="2015-01" db="EMBL/GenBank/DDBJ databases">
        <title>The Genome Sequence of Exophiala mesophila CBS40295.</title>
        <authorList>
            <consortium name="The Broad Institute Genomics Platform"/>
            <person name="Cuomo C."/>
            <person name="de Hoog S."/>
            <person name="Gorbushina A."/>
            <person name="Stielow B."/>
            <person name="Teixiera M."/>
            <person name="Abouelleil A."/>
            <person name="Chapman S.B."/>
            <person name="Priest M."/>
            <person name="Young S.K."/>
            <person name="Wortman J."/>
            <person name="Nusbaum C."/>
            <person name="Birren B."/>
        </authorList>
    </citation>
    <scope>NUCLEOTIDE SEQUENCE [LARGE SCALE GENOMIC DNA]</scope>
    <source>
        <strain evidence="8 9">CBS 40295</strain>
    </source>
</reference>
<dbReference type="PANTHER" id="PTHR37534:SF44">
    <property type="entry name" value="ZN(II)2CYS6 TRANSCRIPTION FACTOR (EUROFUNG)"/>
    <property type="match status" value="1"/>
</dbReference>
<evidence type="ECO:0000256" key="2">
    <source>
        <dbReference type="ARBA" id="ARBA00023015"/>
    </source>
</evidence>
<evidence type="ECO:0000256" key="5">
    <source>
        <dbReference type="ARBA" id="ARBA00023242"/>
    </source>
</evidence>
<evidence type="ECO:0000259" key="7">
    <source>
        <dbReference type="PROSITE" id="PS50048"/>
    </source>
</evidence>
<evidence type="ECO:0000256" key="3">
    <source>
        <dbReference type="ARBA" id="ARBA00023125"/>
    </source>
</evidence>
<feature type="compositionally biased region" description="Polar residues" evidence="6">
    <location>
        <begin position="195"/>
        <end position="208"/>
    </location>
</feature>
<dbReference type="GeneID" id="27322002"/>
<dbReference type="AlphaFoldDB" id="A0A0D1ZDW3"/>
<dbReference type="GO" id="GO:0008270">
    <property type="term" value="F:zinc ion binding"/>
    <property type="evidence" value="ECO:0007669"/>
    <property type="project" value="InterPro"/>
</dbReference>
<dbReference type="Pfam" id="PF11951">
    <property type="entry name" value="Fungal_trans_2"/>
    <property type="match status" value="1"/>
</dbReference>
<keyword evidence="4" id="KW-0804">Transcription</keyword>
<dbReference type="STRING" id="212818.A0A0D1ZDW3"/>
<gene>
    <name evidence="8" type="ORF">PV10_04157</name>
</gene>
<dbReference type="GO" id="GO:0005634">
    <property type="term" value="C:nucleus"/>
    <property type="evidence" value="ECO:0007669"/>
    <property type="project" value="UniProtKB-SubCell"/>
</dbReference>
<dbReference type="CDD" id="cd00067">
    <property type="entry name" value="GAL4"/>
    <property type="match status" value="1"/>
</dbReference>
<feature type="region of interest" description="Disordered" evidence="6">
    <location>
        <begin position="195"/>
        <end position="224"/>
    </location>
</feature>
<dbReference type="GO" id="GO:0000981">
    <property type="term" value="F:DNA-binding transcription factor activity, RNA polymerase II-specific"/>
    <property type="evidence" value="ECO:0007669"/>
    <property type="project" value="InterPro"/>
</dbReference>
<dbReference type="Gene3D" id="4.10.240.10">
    <property type="entry name" value="Zn(2)-C6 fungal-type DNA-binding domain"/>
    <property type="match status" value="1"/>
</dbReference>
<dbReference type="InterPro" id="IPR021858">
    <property type="entry name" value="Fun_TF"/>
</dbReference>
<evidence type="ECO:0000256" key="4">
    <source>
        <dbReference type="ARBA" id="ARBA00023163"/>
    </source>
</evidence>
<dbReference type="OMA" id="PWTGICT"/>
<feature type="region of interest" description="Disordered" evidence="6">
    <location>
        <begin position="589"/>
        <end position="621"/>
    </location>
</feature>
<feature type="region of interest" description="Disordered" evidence="6">
    <location>
        <begin position="1"/>
        <end position="25"/>
    </location>
</feature>
<dbReference type="OrthoDB" id="4116984at2759"/>
<dbReference type="Proteomes" id="UP000054302">
    <property type="component" value="Unassembled WGS sequence"/>
</dbReference>
<feature type="region of interest" description="Disordered" evidence="6">
    <location>
        <begin position="67"/>
        <end position="115"/>
    </location>
</feature>
<accession>A0A0D1ZDW3</accession>
<dbReference type="InterPro" id="IPR036864">
    <property type="entry name" value="Zn2-C6_fun-type_DNA-bd_sf"/>
</dbReference>
<dbReference type="PROSITE" id="PS00463">
    <property type="entry name" value="ZN2_CY6_FUNGAL_1"/>
    <property type="match status" value="1"/>
</dbReference>
<keyword evidence="2" id="KW-0805">Transcription regulation</keyword>
<organism evidence="8 9">
    <name type="scientific">Exophiala mesophila</name>
    <name type="common">Black yeast-like fungus</name>
    <dbReference type="NCBI Taxonomy" id="212818"/>
    <lineage>
        <taxon>Eukaryota</taxon>
        <taxon>Fungi</taxon>
        <taxon>Dikarya</taxon>
        <taxon>Ascomycota</taxon>
        <taxon>Pezizomycotina</taxon>
        <taxon>Eurotiomycetes</taxon>
        <taxon>Chaetothyriomycetidae</taxon>
        <taxon>Chaetothyriales</taxon>
        <taxon>Herpotrichiellaceae</taxon>
        <taxon>Exophiala</taxon>
    </lineage>
</organism>
<dbReference type="PANTHER" id="PTHR37534">
    <property type="entry name" value="TRANSCRIPTIONAL ACTIVATOR PROTEIN UGA3"/>
    <property type="match status" value="1"/>
</dbReference>